<protein>
    <submittedName>
        <fullName evidence="1">Alpha/beta hydrolase-3</fullName>
    </submittedName>
</protein>
<evidence type="ECO:0000313" key="1">
    <source>
        <dbReference type="EMBL" id="KAJ4710927.1"/>
    </source>
</evidence>
<evidence type="ECO:0000313" key="2">
    <source>
        <dbReference type="Proteomes" id="UP001164539"/>
    </source>
</evidence>
<proteinExistence type="predicted"/>
<gene>
    <name evidence="1" type="ORF">OWV82_017029</name>
</gene>
<keyword evidence="2" id="KW-1185">Reference proteome</keyword>
<keyword evidence="1" id="KW-0378">Hydrolase</keyword>
<accession>A0ACC1XIX0</accession>
<sequence>MPSLAVKLYSIFFKLSKKHLLYNLRTQTRSSLQNTKTFGTTCRPDESVAASNPTFIDGVATKDIHVDPFSSLSLRIFLPDTVVNSSLANAHVYKGYSPVTAGKNSYKKLPVMLQFHGGGFVSGSNVSVANDAFCRRTAKLCDVIVVAVGYRLAPESRYPASFEDGLKALNWIKKQANLAQLGNGNGKRLDGKRDKHVFDEFGVSMLEPWLAAHGDPSRCVLLGVSSGANIADYVARKAVEAGKLLDPVKVVAQVLMYPFFIGSVPTNSEIKLSNSYIYDKAMCLQAWKLFLPEEEFDLDHPVANPLIPGREPPLKNMPPTLTVVAQHDWMRDRAITYSEELRKVNVDAPLLDYKDAVHEFATLDILLQTPQALACAEDIAIWVKKYISLRGHEFSY</sequence>
<comment type="caution">
    <text evidence="1">The sequence shown here is derived from an EMBL/GenBank/DDBJ whole genome shotgun (WGS) entry which is preliminary data.</text>
</comment>
<name>A0ACC1XIX0_MELAZ</name>
<dbReference type="EMBL" id="CM051402">
    <property type="protein sequence ID" value="KAJ4710927.1"/>
    <property type="molecule type" value="Genomic_DNA"/>
</dbReference>
<organism evidence="1 2">
    <name type="scientific">Melia azedarach</name>
    <name type="common">Chinaberry tree</name>
    <dbReference type="NCBI Taxonomy" id="155640"/>
    <lineage>
        <taxon>Eukaryota</taxon>
        <taxon>Viridiplantae</taxon>
        <taxon>Streptophyta</taxon>
        <taxon>Embryophyta</taxon>
        <taxon>Tracheophyta</taxon>
        <taxon>Spermatophyta</taxon>
        <taxon>Magnoliopsida</taxon>
        <taxon>eudicotyledons</taxon>
        <taxon>Gunneridae</taxon>
        <taxon>Pentapetalae</taxon>
        <taxon>rosids</taxon>
        <taxon>malvids</taxon>
        <taxon>Sapindales</taxon>
        <taxon>Meliaceae</taxon>
        <taxon>Melia</taxon>
    </lineage>
</organism>
<dbReference type="Proteomes" id="UP001164539">
    <property type="component" value="Chromosome 9"/>
</dbReference>
<reference evidence="1 2" key="1">
    <citation type="journal article" date="2023" name="Science">
        <title>Complex scaffold remodeling in plant triterpene biosynthesis.</title>
        <authorList>
            <person name="De La Pena R."/>
            <person name="Hodgson H."/>
            <person name="Liu J.C."/>
            <person name="Stephenson M.J."/>
            <person name="Martin A.C."/>
            <person name="Owen C."/>
            <person name="Harkess A."/>
            <person name="Leebens-Mack J."/>
            <person name="Jimenez L.E."/>
            <person name="Osbourn A."/>
            <person name="Sattely E.S."/>
        </authorList>
    </citation>
    <scope>NUCLEOTIDE SEQUENCE [LARGE SCALE GENOMIC DNA]</scope>
    <source>
        <strain evidence="2">cv. JPN11</strain>
        <tissue evidence="1">Leaf</tissue>
    </source>
</reference>